<keyword evidence="3" id="KW-1185">Reference proteome</keyword>
<protein>
    <submittedName>
        <fullName evidence="2">Uncharacterized protein</fullName>
    </submittedName>
</protein>
<keyword evidence="1" id="KW-1133">Transmembrane helix</keyword>
<proteinExistence type="predicted"/>
<feature type="transmembrane region" description="Helical" evidence="1">
    <location>
        <begin position="34"/>
        <end position="53"/>
    </location>
</feature>
<organism evidence="2 3">
    <name type="scientific">Alkalicaulis satelles</name>
    <dbReference type="NCBI Taxonomy" id="2609175"/>
    <lineage>
        <taxon>Bacteria</taxon>
        <taxon>Pseudomonadati</taxon>
        <taxon>Pseudomonadota</taxon>
        <taxon>Alphaproteobacteria</taxon>
        <taxon>Maricaulales</taxon>
        <taxon>Maricaulaceae</taxon>
        <taxon>Alkalicaulis</taxon>
    </lineage>
</organism>
<name>A0A5M6ZJA9_9PROT</name>
<dbReference type="RefSeq" id="WP_150021924.1">
    <property type="nucleotide sequence ID" value="NZ_VWOJ01000001.1"/>
</dbReference>
<feature type="transmembrane region" description="Helical" evidence="1">
    <location>
        <begin position="98"/>
        <end position="118"/>
    </location>
</feature>
<dbReference type="Proteomes" id="UP000325122">
    <property type="component" value="Unassembled WGS sequence"/>
</dbReference>
<evidence type="ECO:0000313" key="3">
    <source>
        <dbReference type="Proteomes" id="UP000325122"/>
    </source>
</evidence>
<sequence>MEIVDMIWGYIAPVWNWLLEGVAAYGPHTAGGDINWMFLGLQMGVIALVMALLMQQFGAILIFTVVAVIVHVAVDIALPMVRAGAGFEMPPVTDMAYLQYLAFAAVGYLIAITVLSMIKSIVLPR</sequence>
<accession>A0A5M6ZJA9</accession>
<comment type="caution">
    <text evidence="2">The sequence shown here is derived from an EMBL/GenBank/DDBJ whole genome shotgun (WGS) entry which is preliminary data.</text>
</comment>
<evidence type="ECO:0000256" key="1">
    <source>
        <dbReference type="SAM" id="Phobius"/>
    </source>
</evidence>
<dbReference type="AlphaFoldDB" id="A0A5M6ZJA9"/>
<evidence type="ECO:0000313" key="2">
    <source>
        <dbReference type="EMBL" id="KAA5804893.1"/>
    </source>
</evidence>
<keyword evidence="1" id="KW-0812">Transmembrane</keyword>
<reference evidence="2 3" key="1">
    <citation type="submission" date="2019-09" db="EMBL/GenBank/DDBJ databases">
        <authorList>
            <person name="Kevbrin V."/>
            <person name="Grouzdev D.S."/>
        </authorList>
    </citation>
    <scope>NUCLEOTIDE SEQUENCE [LARGE SCALE GENOMIC DNA]</scope>
    <source>
        <strain evidence="2 3">G-192</strain>
    </source>
</reference>
<gene>
    <name evidence="2" type="ORF">F1654_02530</name>
</gene>
<keyword evidence="1" id="KW-0472">Membrane</keyword>
<dbReference type="EMBL" id="VWOJ01000001">
    <property type="protein sequence ID" value="KAA5804893.1"/>
    <property type="molecule type" value="Genomic_DNA"/>
</dbReference>
<feature type="transmembrane region" description="Helical" evidence="1">
    <location>
        <begin position="60"/>
        <end position="78"/>
    </location>
</feature>